<reference evidence="7 8" key="1">
    <citation type="submission" date="2016-01" db="EMBL/GenBank/DDBJ databases">
        <title>Draft genome sequences of Microbacterium laevaniformans LCDC 91-0039 and the type strain of Microbacterium hominis LCDC 84-209.</title>
        <authorList>
            <person name="Bernier A.-M."/>
            <person name="Bernard K."/>
        </authorList>
    </citation>
    <scope>NUCLEOTIDE SEQUENCE [LARGE SCALE GENOMIC DNA]</scope>
    <source>
        <strain evidence="7 8">LCDC 91-0039</strain>
    </source>
</reference>
<keyword evidence="1 3" id="KW-0547">Nucleotide-binding</keyword>
<comment type="caution">
    <text evidence="7">The sequence shown here is derived from an EMBL/GenBank/DDBJ whole genome shotgun (WGS) entry which is preliminary data.</text>
</comment>
<dbReference type="CDD" id="cd01127">
    <property type="entry name" value="TrwB_TraG_TraD_VirD4"/>
    <property type="match status" value="1"/>
</dbReference>
<evidence type="ECO:0000259" key="6">
    <source>
        <dbReference type="PROSITE" id="PS50901"/>
    </source>
</evidence>
<gene>
    <name evidence="7" type="primary">eccCa1_2</name>
    <name evidence="7" type="ORF">Mlaev_01332</name>
</gene>
<evidence type="ECO:0000256" key="5">
    <source>
        <dbReference type="SAM" id="Phobius"/>
    </source>
</evidence>
<evidence type="ECO:0000313" key="7">
    <source>
        <dbReference type="EMBL" id="KXZ60679.1"/>
    </source>
</evidence>
<accession>A0A150HEX4</accession>
<dbReference type="PANTHER" id="PTHR22683:SF1">
    <property type="entry name" value="TYPE VII SECRETION SYSTEM PROTEIN ESSC"/>
    <property type="match status" value="1"/>
</dbReference>
<sequence>MTDVDDLDDEPLRLPPAPTPPARAPLPILTAIVPVVGALVLWRITGSVHSLWFAALGPLVAGASFVDGLRTARRARRRAGREDLRALAHLEEAVARRHEAERRRAWRRTPDVATLCADEAEVWRSVPGRDEALVVGRGEGVSTLRMEGEPADDAARALRRRARRLEDAPVTVPLHAGLAVRGPAAQATAVVRALVMQICLVRAPGRVRIADPEAVGEILGDVSPLPHAFASAGDALVLADGAARLASDADIPIVVLADDAPPPTRCRAVLTLHGGDEAVLDHEGSTRSVRIEALSAAQASEVAAMLSERARELGHRGDAPVAFEELVDDCSGAGLTAAIGVSAGEVVTVDLVADGPHAVVVGTTGSGKSELLVTWAAGLCRGRHIGEVCLLLIDFKGGRSFDALAALPHVAGIVTDLDDRTAVRAVESLRAEIRRRERVLAEHGARDVEEAAGALPRLVVIVDEFAALVAAHPEMHELFSDVAARGRALGIHAILASQRAAGAFRDGLLANAPLRIALRTLDAADSRAVIGVDDAVRLPGRAEARGTALLRRAADVDPQRVRMARCSPVALAAISDAAGNDRATAPWLPPLPPVVGLDRVAVTGRIALGLSDEPEHQRQAPVLLPLAATALAVIGAPGSGRSSLLRAIARQLPQPPTWVSDDPEAAWDAVGAAVGRRDGTGVVVDDVDALLTRYPAEYAAEMMVRIERLVRDAGQSGGLVVLSAARCAGSLARLLELIPHRAILPLATRADHVAAGGDGSDHVRDQPPGRGRWGRVLVQFIRDDAPTTPTVVGSPPPTWTPGEADTAGLVVAHGFARDGLHRASAAGDAPIISVDEAASRGGASSRALVVGTPEEWLAQWKLLGELRTRHEFVVSAECSAEYRALTGRRDLPVYAAARADRAWRLVPDGAAQRVLLPWS</sequence>
<proteinExistence type="predicted"/>
<dbReference type="PANTHER" id="PTHR22683">
    <property type="entry name" value="SPORULATION PROTEIN RELATED"/>
    <property type="match status" value="1"/>
</dbReference>
<dbReference type="InterPro" id="IPR050206">
    <property type="entry name" value="FtsK/SpoIIIE/SftA"/>
</dbReference>
<feature type="domain" description="FtsK" evidence="6">
    <location>
        <begin position="344"/>
        <end position="527"/>
    </location>
</feature>
<dbReference type="InterPro" id="IPR027417">
    <property type="entry name" value="P-loop_NTPase"/>
</dbReference>
<protein>
    <submittedName>
        <fullName evidence="7">ESX-1 secretion system protein EccCa1</fullName>
    </submittedName>
</protein>
<dbReference type="SMART" id="SM00382">
    <property type="entry name" value="AAA"/>
    <property type="match status" value="2"/>
</dbReference>
<dbReference type="Proteomes" id="UP000075357">
    <property type="component" value="Unassembled WGS sequence"/>
</dbReference>
<dbReference type="GO" id="GO:0003677">
    <property type="term" value="F:DNA binding"/>
    <property type="evidence" value="ECO:0007669"/>
    <property type="project" value="InterPro"/>
</dbReference>
<evidence type="ECO:0000256" key="4">
    <source>
        <dbReference type="SAM" id="MobiDB-lite"/>
    </source>
</evidence>
<evidence type="ECO:0000256" key="2">
    <source>
        <dbReference type="ARBA" id="ARBA00022840"/>
    </source>
</evidence>
<dbReference type="InterPro" id="IPR003593">
    <property type="entry name" value="AAA+_ATPase"/>
</dbReference>
<dbReference type="Gene3D" id="3.40.50.300">
    <property type="entry name" value="P-loop containing nucleotide triphosphate hydrolases"/>
    <property type="match status" value="3"/>
</dbReference>
<keyword evidence="5" id="KW-0812">Transmembrane</keyword>
<dbReference type="PROSITE" id="PS50901">
    <property type="entry name" value="FTSK"/>
    <property type="match status" value="1"/>
</dbReference>
<organism evidence="7 8">
    <name type="scientific">Microbacterium laevaniformans</name>
    <dbReference type="NCBI Taxonomy" id="36807"/>
    <lineage>
        <taxon>Bacteria</taxon>
        <taxon>Bacillati</taxon>
        <taxon>Actinomycetota</taxon>
        <taxon>Actinomycetes</taxon>
        <taxon>Micrococcales</taxon>
        <taxon>Microbacteriaceae</taxon>
        <taxon>Microbacterium</taxon>
    </lineage>
</organism>
<keyword evidence="8" id="KW-1185">Reference proteome</keyword>
<dbReference type="RefSeq" id="WP_061682830.1">
    <property type="nucleotide sequence ID" value="NZ_LRAD01000029.1"/>
</dbReference>
<dbReference type="InterPro" id="IPR002543">
    <property type="entry name" value="FtsK_dom"/>
</dbReference>
<evidence type="ECO:0000256" key="1">
    <source>
        <dbReference type="ARBA" id="ARBA00022741"/>
    </source>
</evidence>
<dbReference type="SUPFAM" id="SSF52540">
    <property type="entry name" value="P-loop containing nucleoside triphosphate hydrolases"/>
    <property type="match status" value="2"/>
</dbReference>
<feature type="binding site" evidence="3">
    <location>
        <begin position="362"/>
        <end position="369"/>
    </location>
    <ligand>
        <name>ATP</name>
        <dbReference type="ChEBI" id="CHEBI:30616"/>
    </ligand>
</feature>
<keyword evidence="5" id="KW-0472">Membrane</keyword>
<evidence type="ECO:0000256" key="3">
    <source>
        <dbReference type="PROSITE-ProRule" id="PRU00289"/>
    </source>
</evidence>
<dbReference type="AlphaFoldDB" id="A0A150HEX4"/>
<keyword evidence="5" id="KW-1133">Transmembrane helix</keyword>
<keyword evidence="2 3" id="KW-0067">ATP-binding</keyword>
<dbReference type="STRING" id="36807.Mlaev_01332"/>
<feature type="transmembrane region" description="Helical" evidence="5">
    <location>
        <begin position="51"/>
        <end position="69"/>
    </location>
</feature>
<dbReference type="EMBL" id="LRAD01000029">
    <property type="protein sequence ID" value="KXZ60679.1"/>
    <property type="molecule type" value="Genomic_DNA"/>
</dbReference>
<dbReference type="PATRIC" id="fig|36807.3.peg.1353"/>
<evidence type="ECO:0000313" key="8">
    <source>
        <dbReference type="Proteomes" id="UP000075357"/>
    </source>
</evidence>
<dbReference type="Pfam" id="PF01580">
    <property type="entry name" value="FtsK_SpoIIIE"/>
    <property type="match status" value="2"/>
</dbReference>
<feature type="region of interest" description="Disordered" evidence="4">
    <location>
        <begin position="1"/>
        <end position="20"/>
    </location>
</feature>
<name>A0A150HEX4_9MICO</name>
<dbReference type="GO" id="GO:0005524">
    <property type="term" value="F:ATP binding"/>
    <property type="evidence" value="ECO:0007669"/>
    <property type="project" value="UniProtKB-UniRule"/>
</dbReference>
<feature type="transmembrane region" description="Helical" evidence="5">
    <location>
        <begin position="26"/>
        <end position="45"/>
    </location>
</feature>